<dbReference type="GO" id="GO:0005737">
    <property type="term" value="C:cytoplasm"/>
    <property type="evidence" value="ECO:0007669"/>
    <property type="project" value="UniProtKB-SubCell"/>
</dbReference>
<dbReference type="PANTHER" id="PTHR18914">
    <property type="entry name" value="ALPHA CATENIN"/>
    <property type="match status" value="1"/>
</dbReference>
<organism evidence="3 4">
    <name type="scientific">Arctia plantaginis</name>
    <name type="common">Wood tiger moth</name>
    <name type="synonym">Phalaena plantaginis</name>
    <dbReference type="NCBI Taxonomy" id="874455"/>
    <lineage>
        <taxon>Eukaryota</taxon>
        <taxon>Metazoa</taxon>
        <taxon>Ecdysozoa</taxon>
        <taxon>Arthropoda</taxon>
        <taxon>Hexapoda</taxon>
        <taxon>Insecta</taxon>
        <taxon>Pterygota</taxon>
        <taxon>Neoptera</taxon>
        <taxon>Endopterygota</taxon>
        <taxon>Lepidoptera</taxon>
        <taxon>Glossata</taxon>
        <taxon>Ditrysia</taxon>
        <taxon>Noctuoidea</taxon>
        <taxon>Erebidae</taxon>
        <taxon>Arctiinae</taxon>
        <taxon>Arctia</taxon>
    </lineage>
</organism>
<dbReference type="Proteomes" id="UP000494256">
    <property type="component" value="Unassembled WGS sequence"/>
</dbReference>
<dbReference type="GO" id="GO:0016342">
    <property type="term" value="C:catenin complex"/>
    <property type="evidence" value="ECO:0007669"/>
    <property type="project" value="TreeGrafter"/>
</dbReference>
<dbReference type="GO" id="GO:0016477">
    <property type="term" value="P:cell migration"/>
    <property type="evidence" value="ECO:0007669"/>
    <property type="project" value="TreeGrafter"/>
</dbReference>
<dbReference type="OrthoDB" id="6369184at2759"/>
<dbReference type="GO" id="GO:0098609">
    <property type="term" value="P:cell-cell adhesion"/>
    <property type="evidence" value="ECO:0007669"/>
    <property type="project" value="TreeGrafter"/>
</dbReference>
<dbReference type="GO" id="GO:0007349">
    <property type="term" value="P:cellularization"/>
    <property type="evidence" value="ECO:0007669"/>
    <property type="project" value="InterPro"/>
</dbReference>
<keyword evidence="2" id="KW-0963">Cytoplasm</keyword>
<dbReference type="AlphaFoldDB" id="A0A8S0ZQS2"/>
<evidence type="ECO:0000313" key="4">
    <source>
        <dbReference type="Proteomes" id="UP000494256"/>
    </source>
</evidence>
<dbReference type="PANTHER" id="PTHR18914:SF33">
    <property type="entry name" value="RE47911P-RELATED"/>
    <property type="match status" value="1"/>
</dbReference>
<name>A0A8S0ZQS2_ARCPL</name>
<dbReference type="GO" id="GO:0005912">
    <property type="term" value="C:adherens junction"/>
    <property type="evidence" value="ECO:0007669"/>
    <property type="project" value="TreeGrafter"/>
</dbReference>
<comment type="subcellular location">
    <subcellularLocation>
        <location evidence="1">Cytoplasm</location>
    </subcellularLocation>
</comment>
<dbReference type="Gene3D" id="1.20.120.810">
    <property type="entry name" value="Vinculin, Vh2 four-helix bundle"/>
    <property type="match status" value="1"/>
</dbReference>
<protein>
    <recommendedName>
        <fullName evidence="5">Serendipity locus protein alpha</fullName>
    </recommendedName>
</protein>
<dbReference type="GO" id="GO:0008013">
    <property type="term" value="F:beta-catenin binding"/>
    <property type="evidence" value="ECO:0007669"/>
    <property type="project" value="TreeGrafter"/>
</dbReference>
<evidence type="ECO:0000313" key="3">
    <source>
        <dbReference type="EMBL" id="CAB3234033.1"/>
    </source>
</evidence>
<gene>
    <name evidence="3" type="ORF">APLA_LOCUS6348</name>
</gene>
<dbReference type="EMBL" id="CADEBD010000294">
    <property type="protein sequence ID" value="CAB3234033.1"/>
    <property type="molecule type" value="Genomic_DNA"/>
</dbReference>
<dbReference type="InterPro" id="IPR008837">
    <property type="entry name" value="Serendipity_A"/>
</dbReference>
<dbReference type="GO" id="GO:0051015">
    <property type="term" value="F:actin filament binding"/>
    <property type="evidence" value="ECO:0007669"/>
    <property type="project" value="TreeGrafter"/>
</dbReference>
<dbReference type="Pfam" id="PF05482">
    <property type="entry name" value="Serendipity_A"/>
    <property type="match status" value="1"/>
</dbReference>
<sequence>MEGIEESFQELNCIPQDTRGATKHLLSLILDKIHPLILGLHNKLLSFESNGEELLRLKEVYTLCSNQINKCLINLFEVLKLEAQERIHLQESRQCSLERLSWCIKRLLSIETYLDWKTEHTEHNDSANKSMNVSTMHFVNWIDHTFQVLGKLSDTVYQTDFKDAKQFTDEWKNEMVEYVTELHVSIDELLLSAMTLCRYCINDDQHIVKARCQVVLRETKALLGELIEGDLSSSIKATPDALKWPLMPSNVNVLIDVLKDVLYSLETNTNTALLALVVHCFSYSKPAIDILKEHFSNESKKPCSCLIKSKDDVTENCSFVKDFDLYNERLLQVGNFAVSCSSDQHRILTLRSGLASLEALDPHLVPALMMSAYSHHAKLLINSWTQEVQEIRDSIYLIVDPTAFAEKSKQMMHHKLLTILKENIYKNTDVCAVINIGCMVLDFFLVYDKCEPDALSHHDKLMILVADLDKVQKECKIVSNLLSSNDDFIYEVKMPTNKKEVSMDQLTKRLKLLYTLINRIHILLCPKDNDDQLLEYEVGEEEQHQAFKNATHTVLKNFETYVNSPRKATNNMSRSIFGRTNVRSSTKNIPLSKLTKRFKAKMNTELSFSVQLDCLFNESRETNVTSEVALQIKNLDKLRENSMSVLYNFSPIKRPSLRKAVLNRQYKIPTMTNETIDKNVTYDNEAQMDATMSLQITDILNQMNDMTNMFSTSKMSQHTHQGSRVLQKNNDTKNVLSININSQNTTISKNFWNIPVYATVVEMPLEDSTTNVTQPSNINTLERINDLDFVESKLNSLRSQLETSL</sequence>
<accession>A0A8S0ZQS2</accession>
<reference evidence="3 4" key="1">
    <citation type="submission" date="2020-04" db="EMBL/GenBank/DDBJ databases">
        <authorList>
            <person name="Wallbank WR R."/>
            <person name="Pardo Diaz C."/>
            <person name="Kozak K."/>
            <person name="Martin S."/>
            <person name="Jiggins C."/>
            <person name="Moest M."/>
            <person name="Warren A I."/>
            <person name="Byers J.R.P. K."/>
            <person name="Montejo-Kovacevich G."/>
            <person name="Yen C E."/>
        </authorList>
    </citation>
    <scope>NUCLEOTIDE SEQUENCE [LARGE SCALE GENOMIC DNA]</scope>
</reference>
<comment type="caution">
    <text evidence="3">The sequence shown here is derived from an EMBL/GenBank/DDBJ whole genome shotgun (WGS) entry which is preliminary data.</text>
</comment>
<evidence type="ECO:0000256" key="2">
    <source>
        <dbReference type="ARBA" id="ARBA00022490"/>
    </source>
</evidence>
<proteinExistence type="predicted"/>
<evidence type="ECO:0008006" key="5">
    <source>
        <dbReference type="Google" id="ProtNLM"/>
    </source>
</evidence>
<evidence type="ECO:0000256" key="1">
    <source>
        <dbReference type="ARBA" id="ARBA00004496"/>
    </source>
</evidence>